<sequence>MNVYDFDKTIYDGDSSMDFYKYNLKRDKSIMKFWPRQIKAALDYKRGKIDKTEMKTVFYEYFTAIPDIRKRVLEFWDEHRDKIKPWYLEQKRDDDLIISASPEFMLEPICDELGIELIASVVDPKTGKNLKHNCWGAEKVARMEAFYDLGLMEDFYSDSYSDDPLAQYAEHAYLVEGNTIKPW</sequence>
<dbReference type="SUPFAM" id="SSF56784">
    <property type="entry name" value="HAD-like"/>
    <property type="match status" value="1"/>
</dbReference>
<protein>
    <submittedName>
        <fullName evidence="1">Phosphoserine phosphatase</fullName>
    </submittedName>
</protein>
<dbReference type="Gene3D" id="3.40.50.1000">
    <property type="entry name" value="HAD superfamily/HAD-like"/>
    <property type="match status" value="1"/>
</dbReference>
<dbReference type="InterPro" id="IPR036412">
    <property type="entry name" value="HAD-like_sf"/>
</dbReference>
<dbReference type="Proteomes" id="UP000278804">
    <property type="component" value="Chromosome"/>
</dbReference>
<gene>
    <name evidence="1" type="ORF">EEI45_02370</name>
</gene>
<dbReference type="Pfam" id="PF12710">
    <property type="entry name" value="HAD"/>
    <property type="match status" value="1"/>
</dbReference>
<organism evidence="1 2">
    <name type="scientific">Erysipelothrix piscisicarius</name>
    <dbReference type="NCBI Taxonomy" id="2485784"/>
    <lineage>
        <taxon>Bacteria</taxon>
        <taxon>Bacillati</taxon>
        <taxon>Bacillota</taxon>
        <taxon>Erysipelotrichia</taxon>
        <taxon>Erysipelotrichales</taxon>
        <taxon>Erysipelotrichaceae</taxon>
        <taxon>Erysipelothrix</taxon>
    </lineage>
</organism>
<evidence type="ECO:0000313" key="2">
    <source>
        <dbReference type="Proteomes" id="UP000278804"/>
    </source>
</evidence>
<dbReference type="KEGG" id="eri:EEI45_02370"/>
<evidence type="ECO:0000313" key="1">
    <source>
        <dbReference type="EMBL" id="AZK43787.1"/>
    </source>
</evidence>
<proteinExistence type="predicted"/>
<name>A0A3S8RLL8_9FIRM</name>
<dbReference type="InterPro" id="IPR023214">
    <property type="entry name" value="HAD_sf"/>
</dbReference>
<dbReference type="Gene3D" id="1.20.1440.100">
    <property type="entry name" value="SG protein - dephosphorylation function"/>
    <property type="match status" value="1"/>
</dbReference>
<keyword evidence="2" id="KW-1185">Reference proteome</keyword>
<dbReference type="AlphaFoldDB" id="A0A3S8RLL8"/>
<dbReference type="RefSeq" id="WP_125164001.1">
    <property type="nucleotide sequence ID" value="NZ_CP034234.1"/>
</dbReference>
<reference evidence="1 2" key="1">
    <citation type="journal article" date="2020" name="Int. J. Syst. Evol. Microbiol.">
        <title>Description of Erysipelothrix piscisicarius sp. nov., an emergent fish pathogen, and assessment of virulence using a tiger barb (Puntigrus tetrazona) infection model.</title>
        <authorList>
            <person name="Pomaranski E.K."/>
            <person name="Griffin M.J."/>
            <person name="Camus A.C."/>
            <person name="Armwood A.R."/>
            <person name="Shelley J."/>
            <person name="Waldbieser G.C."/>
            <person name="LaFrentz B.R."/>
            <person name="Garcia J.C."/>
            <person name="Yanong R."/>
            <person name="Soto E."/>
        </authorList>
    </citation>
    <scope>NUCLEOTIDE SEQUENCE [LARGE SCALE GENOMIC DNA]</scope>
    <source>
        <strain evidence="1 2">15TAL0474</strain>
    </source>
</reference>
<dbReference type="EMBL" id="CP034234">
    <property type="protein sequence ID" value="AZK43787.1"/>
    <property type="molecule type" value="Genomic_DNA"/>
</dbReference>
<accession>A0A3S8RLL8</accession>